<dbReference type="EMBL" id="CM034415">
    <property type="protein sequence ID" value="KAJ0169776.1"/>
    <property type="molecule type" value="Genomic_DNA"/>
</dbReference>
<reference evidence="1 2" key="1">
    <citation type="journal article" date="2021" name="Front. Genet.">
        <title>Chromosome-Level Genome Assembly Reveals Significant Gene Expansion in the Toll and IMD Signaling Pathways of Dendrolimus kikuchii.</title>
        <authorList>
            <person name="Zhou J."/>
            <person name="Wu P."/>
            <person name="Xiong Z."/>
            <person name="Liu N."/>
            <person name="Zhao N."/>
            <person name="Ji M."/>
            <person name="Qiu Y."/>
            <person name="Yang B."/>
        </authorList>
    </citation>
    <scope>NUCLEOTIDE SEQUENCE [LARGE SCALE GENOMIC DNA]</scope>
    <source>
        <strain evidence="1">Ann1</strain>
    </source>
</reference>
<name>A0ACC1CE62_9NEOP</name>
<keyword evidence="2" id="KW-1185">Reference proteome</keyword>
<dbReference type="Proteomes" id="UP000824533">
    <property type="component" value="Linkage Group LG29"/>
</dbReference>
<organism evidence="1 2">
    <name type="scientific">Dendrolimus kikuchii</name>
    <dbReference type="NCBI Taxonomy" id="765133"/>
    <lineage>
        <taxon>Eukaryota</taxon>
        <taxon>Metazoa</taxon>
        <taxon>Ecdysozoa</taxon>
        <taxon>Arthropoda</taxon>
        <taxon>Hexapoda</taxon>
        <taxon>Insecta</taxon>
        <taxon>Pterygota</taxon>
        <taxon>Neoptera</taxon>
        <taxon>Endopterygota</taxon>
        <taxon>Lepidoptera</taxon>
        <taxon>Glossata</taxon>
        <taxon>Ditrysia</taxon>
        <taxon>Bombycoidea</taxon>
        <taxon>Lasiocampidae</taxon>
        <taxon>Dendrolimus</taxon>
    </lineage>
</organism>
<comment type="caution">
    <text evidence="1">The sequence shown here is derived from an EMBL/GenBank/DDBJ whole genome shotgun (WGS) entry which is preliminary data.</text>
</comment>
<evidence type="ECO:0000313" key="2">
    <source>
        <dbReference type="Proteomes" id="UP000824533"/>
    </source>
</evidence>
<evidence type="ECO:0000313" key="1">
    <source>
        <dbReference type="EMBL" id="KAJ0169776.1"/>
    </source>
</evidence>
<protein>
    <submittedName>
        <fullName evidence="1">Uncharacterized protein</fullName>
    </submittedName>
</protein>
<sequence length="175" mass="20202">MQSNCRLTIIERTMSKDQYINYLPPVADCTLLLFLTDSGALKEALPVKISLGARNTVFDVLELDKPVKSSSCDRVTVIDKKDEFCKMCKEFEKKMVNNKVTKVPNSQNKTKIRKKRFSRNKTVQSKENIPVVIYNEPYILKQPEANENILINQVFSSTEENLKKTKSFALDYLYH</sequence>
<accession>A0ACC1CE62</accession>
<proteinExistence type="predicted"/>
<gene>
    <name evidence="1" type="ORF">K1T71_014382</name>
</gene>